<evidence type="ECO:0000256" key="3">
    <source>
        <dbReference type="ARBA" id="ARBA00008061"/>
    </source>
</evidence>
<dbReference type="AlphaFoldDB" id="A0A4R1L1K5"/>
<dbReference type="Proteomes" id="UP000295210">
    <property type="component" value="Unassembled WGS sequence"/>
</dbReference>
<feature type="binding site" evidence="16">
    <location>
        <begin position="244"/>
        <end position="249"/>
    </location>
    <ligand>
        <name>substrate</name>
    </ligand>
</feature>
<protein>
    <recommendedName>
        <fullName evidence="5 13">Malto-oligosyltrehalose trehalohydrolase</fullName>
        <shortName evidence="14">MTHase</shortName>
        <ecNumber evidence="4 13">3.2.1.141</ecNumber>
    </recommendedName>
    <alternativeName>
        <fullName evidence="11 14">4-alpha-D-((1-&gt;4)-alpha-D-glucano)trehalose trehalohydrolase</fullName>
    </alternativeName>
    <alternativeName>
        <fullName evidence="10 14">Maltooligosyl trehalose trehalohydrolase</fullName>
    </alternativeName>
</protein>
<dbReference type="SUPFAM" id="SSF51445">
    <property type="entry name" value="(Trans)glycosidases"/>
    <property type="match status" value="1"/>
</dbReference>
<feature type="site" description="Transition state stabilizer" evidence="17">
    <location>
        <position position="377"/>
    </location>
</feature>
<dbReference type="CDD" id="cd02853">
    <property type="entry name" value="E_set_MTHase_like_N"/>
    <property type="match status" value="1"/>
</dbReference>
<evidence type="ECO:0000256" key="14">
    <source>
        <dbReference type="PIRNR" id="PIRNR006337"/>
    </source>
</evidence>
<name>A0A4R1L1K5_9BACT</name>
<feature type="binding site" evidence="16">
    <location>
        <begin position="308"/>
        <end position="312"/>
    </location>
    <ligand>
        <name>substrate</name>
    </ligand>
</feature>
<dbReference type="GO" id="GO:0033942">
    <property type="term" value="F:4-alpha-D-(1-&gt;4)-alpha-D-glucanotrehalose trehalohydrolase activity"/>
    <property type="evidence" value="ECO:0007669"/>
    <property type="project" value="UniProtKB-EC"/>
</dbReference>
<comment type="pathway">
    <text evidence="2 14">Glycan biosynthesis; trehalose biosynthesis.</text>
</comment>
<dbReference type="InterPro" id="IPR013783">
    <property type="entry name" value="Ig-like_fold"/>
</dbReference>
<comment type="similarity">
    <text evidence="3 14">Belongs to the glycosyl hydrolase 13 family.</text>
</comment>
<proteinExistence type="inferred from homology"/>
<dbReference type="RefSeq" id="WP_131998527.1">
    <property type="nucleotide sequence ID" value="NZ_SMGK01000005.1"/>
</dbReference>
<dbReference type="SMART" id="SM00642">
    <property type="entry name" value="Aamy"/>
    <property type="match status" value="1"/>
</dbReference>
<dbReference type="EC" id="3.2.1.141" evidence="4 13"/>
<comment type="caution">
    <text evidence="19">The sequence shown here is derived from an EMBL/GenBank/DDBJ whole genome shotgun (WGS) entry which is preliminary data.</text>
</comment>
<evidence type="ECO:0000256" key="13">
    <source>
        <dbReference type="NCBIfam" id="TIGR02402"/>
    </source>
</evidence>
<dbReference type="Gene3D" id="3.20.20.80">
    <property type="entry name" value="Glycosidases"/>
    <property type="match status" value="1"/>
</dbReference>
<evidence type="ECO:0000256" key="6">
    <source>
        <dbReference type="ARBA" id="ARBA00022490"/>
    </source>
</evidence>
<dbReference type="Gene3D" id="1.10.10.760">
    <property type="entry name" value="E-set domains of sugar-utilizing enzymes"/>
    <property type="match status" value="1"/>
</dbReference>
<dbReference type="OrthoDB" id="9800174at2"/>
<comment type="subcellular location">
    <subcellularLocation>
        <location evidence="1 15">Cytoplasm</location>
    </subcellularLocation>
</comment>
<dbReference type="InterPro" id="IPR006047">
    <property type="entry name" value="GH13_cat_dom"/>
</dbReference>
<evidence type="ECO:0000256" key="1">
    <source>
        <dbReference type="ARBA" id="ARBA00004496"/>
    </source>
</evidence>
<dbReference type="InterPro" id="IPR012768">
    <property type="entry name" value="Trehalose_TreZ"/>
</dbReference>
<keyword evidence="6" id="KW-0963">Cytoplasm</keyword>
<dbReference type="InterPro" id="IPR017853">
    <property type="entry name" value="GH"/>
</dbReference>
<accession>A0A4R1L1K5</accession>
<dbReference type="InterPro" id="IPR014756">
    <property type="entry name" value="Ig_E-set"/>
</dbReference>
<feature type="active site" description="Proton donor" evidence="15">
    <location>
        <position position="283"/>
    </location>
</feature>
<dbReference type="PIRSF" id="PIRSF006337">
    <property type="entry name" value="Trehalose_TreZ"/>
    <property type="match status" value="1"/>
</dbReference>
<evidence type="ECO:0000256" key="17">
    <source>
        <dbReference type="PIRSR" id="PIRSR006337-3"/>
    </source>
</evidence>
<feature type="active site" description="Nucleophile" evidence="15">
    <location>
        <position position="246"/>
    </location>
</feature>
<dbReference type="PANTHER" id="PTHR43651">
    <property type="entry name" value="1,4-ALPHA-GLUCAN-BRANCHING ENZYME"/>
    <property type="match status" value="1"/>
</dbReference>
<dbReference type="GO" id="GO:0005992">
    <property type="term" value="P:trehalose biosynthetic process"/>
    <property type="evidence" value="ECO:0007669"/>
    <property type="project" value="UniProtKB-UniRule"/>
</dbReference>
<reference evidence="19 20" key="1">
    <citation type="submission" date="2019-03" db="EMBL/GenBank/DDBJ databases">
        <title>Genomic Encyclopedia of Type Strains, Phase IV (KMG-IV): sequencing the most valuable type-strain genomes for metagenomic binning, comparative biology and taxonomic classification.</title>
        <authorList>
            <person name="Goeker M."/>
        </authorList>
    </citation>
    <scope>NUCLEOTIDE SEQUENCE [LARGE SCALE GENOMIC DNA]</scope>
    <source>
        <strain evidence="19 20">DSM 103428</strain>
    </source>
</reference>
<evidence type="ECO:0000313" key="20">
    <source>
        <dbReference type="Proteomes" id="UP000295210"/>
    </source>
</evidence>
<dbReference type="GO" id="GO:0005737">
    <property type="term" value="C:cytoplasm"/>
    <property type="evidence" value="ECO:0007669"/>
    <property type="project" value="UniProtKB-SubCell"/>
</dbReference>
<gene>
    <name evidence="19" type="ORF">C7378_3034</name>
</gene>
<dbReference type="CDD" id="cd11325">
    <property type="entry name" value="AmyAc_GTHase"/>
    <property type="match status" value="1"/>
</dbReference>
<feature type="binding site" evidence="16">
    <location>
        <begin position="376"/>
        <end position="381"/>
    </location>
    <ligand>
        <name>substrate</name>
    </ligand>
</feature>
<dbReference type="Pfam" id="PF11941">
    <property type="entry name" value="DUF3459"/>
    <property type="match status" value="1"/>
</dbReference>
<dbReference type="PANTHER" id="PTHR43651:SF11">
    <property type="entry name" value="MALTO-OLIGOSYLTREHALOSE TREHALOHYDROLASE"/>
    <property type="match status" value="1"/>
</dbReference>
<evidence type="ECO:0000256" key="12">
    <source>
        <dbReference type="ARBA" id="ARBA00034013"/>
    </source>
</evidence>
<evidence type="ECO:0000313" key="19">
    <source>
        <dbReference type="EMBL" id="TCK71744.1"/>
    </source>
</evidence>
<evidence type="ECO:0000256" key="10">
    <source>
        <dbReference type="ARBA" id="ARBA00032057"/>
    </source>
</evidence>
<evidence type="ECO:0000256" key="11">
    <source>
        <dbReference type="ARBA" id="ARBA00033284"/>
    </source>
</evidence>
<evidence type="ECO:0000256" key="2">
    <source>
        <dbReference type="ARBA" id="ARBA00005199"/>
    </source>
</evidence>
<sequence length="583" mass="65022">MHKFQVWAPGKNTVSVVIADRQYPLQAGPNGWWSASVPEAGPGTDYAFTIDGGDLAVPDPRSQWQPQGVHGPSRLVDHKSFTWHDQDWQPPAFPSAIVYELHPGTFTSEGTLDAARARLPFLKDLGTTHVELLPVAAFPGRHGWGYDGVSLFAVHEPYGGPEALKRFVDACHSHGLAVILDVVYNHLGPSGNYLAMFAPYFTHLHNTPWGDAVNLEDAGSHEVRRFFCDNALMWLREYHFDGLRLDAVHAYMDRSAINFMEQLSHEVRSLEAQTGRHYTVIAESDLNDPRLVTSPESGGYGMDAQWSDDFHHALVTVLTGNREGYYSDFGSLADLAKSLRSVFVYDGIFSPYRDRVHGRPVKGLPGWRFLGYSQNHDQVGNRARGERLVHLAGAARAKIAAALELTSPFIPMLFQGEEWGASSPFQYFTDHEDKELGRLVSEGRKKEFAAFGWDPDIIPDPQAPETFQSSILHWDEISKAPHAEMLAWYKQLIQLRRSRPELTSGALEEVHVRFNEEQQWIAMQRGRLLVIANLGKGSYTPAIDPGAALLLASSPEVQFQNGELTLPKDTIAMLELAQEPHAS</sequence>
<keyword evidence="8" id="KW-0119">Carbohydrate metabolism</keyword>
<evidence type="ECO:0000256" key="7">
    <source>
        <dbReference type="ARBA" id="ARBA00022801"/>
    </source>
</evidence>
<dbReference type="UniPathway" id="UPA00299"/>
<evidence type="ECO:0000259" key="18">
    <source>
        <dbReference type="SMART" id="SM00642"/>
    </source>
</evidence>
<evidence type="ECO:0000256" key="8">
    <source>
        <dbReference type="ARBA" id="ARBA00023277"/>
    </source>
</evidence>
<evidence type="ECO:0000256" key="4">
    <source>
        <dbReference type="ARBA" id="ARBA00012268"/>
    </source>
</evidence>
<evidence type="ECO:0000256" key="9">
    <source>
        <dbReference type="ARBA" id="ARBA00023295"/>
    </source>
</evidence>
<organism evidence="19 20">
    <name type="scientific">Acidipila rosea</name>
    <dbReference type="NCBI Taxonomy" id="768535"/>
    <lineage>
        <taxon>Bacteria</taxon>
        <taxon>Pseudomonadati</taxon>
        <taxon>Acidobacteriota</taxon>
        <taxon>Terriglobia</taxon>
        <taxon>Terriglobales</taxon>
        <taxon>Acidobacteriaceae</taxon>
        <taxon>Acidipila</taxon>
    </lineage>
</organism>
<evidence type="ECO:0000256" key="15">
    <source>
        <dbReference type="PIRSR" id="PIRSR006337-1"/>
    </source>
</evidence>
<dbReference type="EMBL" id="SMGK01000005">
    <property type="protein sequence ID" value="TCK71744.1"/>
    <property type="molecule type" value="Genomic_DNA"/>
</dbReference>
<dbReference type="InterPro" id="IPR022567">
    <property type="entry name" value="DUF3459"/>
</dbReference>
<dbReference type="Gene3D" id="2.60.40.10">
    <property type="entry name" value="Immunoglobulins"/>
    <property type="match status" value="1"/>
</dbReference>
<dbReference type="NCBIfam" id="TIGR02402">
    <property type="entry name" value="trehalose_TreZ"/>
    <property type="match status" value="1"/>
</dbReference>
<feature type="domain" description="Glycosyl hydrolase family 13 catalytic" evidence="18">
    <location>
        <begin position="100"/>
        <end position="496"/>
    </location>
</feature>
<comment type="catalytic activity">
    <reaction evidence="12 14">
        <text>hydrolysis of (1-&gt;4)-alpha-D-glucosidic linkage in 4-alpha-D-[(1-&gt;4)-alpha-D-glucanosyl]n trehalose to yield trehalose and (1-&gt;4)-alpha-D-glucan.</text>
        <dbReference type="EC" id="3.2.1.141"/>
    </reaction>
</comment>
<keyword evidence="9 14" id="KW-0326">Glycosidase</keyword>
<keyword evidence="20" id="KW-1185">Reference proteome</keyword>
<evidence type="ECO:0000256" key="5">
    <source>
        <dbReference type="ARBA" id="ARBA00015938"/>
    </source>
</evidence>
<dbReference type="Pfam" id="PF00128">
    <property type="entry name" value="Alpha-amylase"/>
    <property type="match status" value="1"/>
</dbReference>
<evidence type="ECO:0000256" key="16">
    <source>
        <dbReference type="PIRSR" id="PIRSR006337-2"/>
    </source>
</evidence>
<dbReference type="InterPro" id="IPR044901">
    <property type="entry name" value="Trehalose_TreZ_E-set_sf"/>
</dbReference>
<keyword evidence="7 14" id="KW-0378">Hydrolase</keyword>
<dbReference type="SUPFAM" id="SSF81296">
    <property type="entry name" value="E set domains"/>
    <property type="match status" value="1"/>
</dbReference>